<evidence type="ECO:0000259" key="1">
    <source>
        <dbReference type="PROSITE" id="PS50943"/>
    </source>
</evidence>
<dbReference type="PROSITE" id="PS50943">
    <property type="entry name" value="HTH_CROC1"/>
    <property type="match status" value="1"/>
</dbReference>
<dbReference type="InterPro" id="IPR001387">
    <property type="entry name" value="Cro/C1-type_HTH"/>
</dbReference>
<dbReference type="Gene3D" id="1.10.260.40">
    <property type="entry name" value="lambda repressor-like DNA-binding domains"/>
    <property type="match status" value="1"/>
</dbReference>
<gene>
    <name evidence="2" type="ORF">HWQ56_28445</name>
</gene>
<organism evidence="2 3">
    <name type="scientific">Pseudomonas eucalypticola</name>
    <dbReference type="NCBI Taxonomy" id="2599595"/>
    <lineage>
        <taxon>Bacteria</taxon>
        <taxon>Pseudomonadati</taxon>
        <taxon>Pseudomonadota</taxon>
        <taxon>Gammaproteobacteria</taxon>
        <taxon>Pseudomonadales</taxon>
        <taxon>Pseudomonadaceae</taxon>
        <taxon>Pseudomonas</taxon>
    </lineage>
</organism>
<protein>
    <submittedName>
        <fullName evidence="2">Helix-turn-helix transcriptional regulator</fullName>
    </submittedName>
</protein>
<dbReference type="AlphaFoldDB" id="A0A7D5H7A7"/>
<dbReference type="SUPFAM" id="SSF47413">
    <property type="entry name" value="lambda repressor-like DNA-binding domains"/>
    <property type="match status" value="1"/>
</dbReference>
<name>A0A7D5H7A7_9PSED</name>
<dbReference type="EMBL" id="CP056030">
    <property type="protein sequence ID" value="QKZ07502.1"/>
    <property type="molecule type" value="Genomic_DNA"/>
</dbReference>
<proteinExistence type="predicted"/>
<sequence>MREYLPANLQLLCRHYPSIAEVCRRLDINRAQFNKYLSGQSVPTPYNLKRICDFFGVEEYEIGLPEVQFARLIGVRNRHAVELPQSSGPQRALEHLRQRSSPDLAAHVGYYYEYYHSMSVPGRILCSLVHLREEGGHYTYERSERLQSPAAKGEDYERYRYLGVAYSLQNRLFFLDYESLTSNEICQTVLIPSYKARIKRLNGLKIGVSSADHRAPACSRVVWEFLGKDINRVEAYQRVRLYLPDDPEIDSDLRERLAQTQVVDGLFQIG</sequence>
<dbReference type="GO" id="GO:0003677">
    <property type="term" value="F:DNA binding"/>
    <property type="evidence" value="ECO:0007669"/>
    <property type="project" value="InterPro"/>
</dbReference>
<accession>A0A7D5H7A7</accession>
<evidence type="ECO:0000313" key="3">
    <source>
        <dbReference type="Proteomes" id="UP000509568"/>
    </source>
</evidence>
<reference evidence="2 3" key="1">
    <citation type="submission" date="2020-06" db="EMBL/GenBank/DDBJ databases">
        <title>Pseudomonas eucalypticola sp. nov., an endophyte of Eucalyptus dunnii leaves with biocontrol ability of eucalyptus leaf blight.</title>
        <authorList>
            <person name="Liu Y."/>
            <person name="Song Z."/>
            <person name="Zeng H."/>
            <person name="Lu M."/>
            <person name="Wang X."/>
            <person name="Lian X."/>
            <person name="Zhang Q."/>
        </authorList>
    </citation>
    <scope>NUCLEOTIDE SEQUENCE [LARGE SCALE GENOMIC DNA]</scope>
    <source>
        <strain evidence="2 3">NP-1</strain>
    </source>
</reference>
<dbReference type="InterPro" id="IPR010982">
    <property type="entry name" value="Lambda_DNA-bd_dom_sf"/>
</dbReference>
<dbReference type="KEGG" id="pez:HWQ56_28445"/>
<keyword evidence="3" id="KW-1185">Reference proteome</keyword>
<dbReference type="Proteomes" id="UP000509568">
    <property type="component" value="Chromosome"/>
</dbReference>
<feature type="domain" description="HTH cro/C1-type" evidence="1">
    <location>
        <begin position="18"/>
        <end position="62"/>
    </location>
</feature>
<evidence type="ECO:0000313" key="2">
    <source>
        <dbReference type="EMBL" id="QKZ07502.1"/>
    </source>
</evidence>
<dbReference type="RefSeq" id="WP_176572281.1">
    <property type="nucleotide sequence ID" value="NZ_CP056030.1"/>
</dbReference>